<comment type="caution">
    <text evidence="2">The sequence shown here is derived from an EMBL/GenBank/DDBJ whole genome shotgun (WGS) entry which is preliminary data.</text>
</comment>
<reference evidence="2" key="1">
    <citation type="submission" date="2022-07" db="EMBL/GenBank/DDBJ databases">
        <title>Chromosome-level genome of Muraenolepis orangiensis.</title>
        <authorList>
            <person name="Kim J."/>
        </authorList>
    </citation>
    <scope>NUCLEOTIDE SEQUENCE</scope>
    <source>
        <strain evidence="2">KU_S4_2022</strain>
        <tissue evidence="2">Muscle</tissue>
    </source>
</reference>
<organism evidence="2 3">
    <name type="scientific">Muraenolepis orangiensis</name>
    <name type="common">Patagonian moray cod</name>
    <dbReference type="NCBI Taxonomy" id="630683"/>
    <lineage>
        <taxon>Eukaryota</taxon>
        <taxon>Metazoa</taxon>
        <taxon>Chordata</taxon>
        <taxon>Craniata</taxon>
        <taxon>Vertebrata</taxon>
        <taxon>Euteleostomi</taxon>
        <taxon>Actinopterygii</taxon>
        <taxon>Neopterygii</taxon>
        <taxon>Teleostei</taxon>
        <taxon>Neoteleostei</taxon>
        <taxon>Acanthomorphata</taxon>
        <taxon>Zeiogadaria</taxon>
        <taxon>Gadariae</taxon>
        <taxon>Gadiformes</taxon>
        <taxon>Muraenolepidoidei</taxon>
        <taxon>Muraenolepididae</taxon>
        <taxon>Muraenolepis</taxon>
    </lineage>
</organism>
<feature type="compositionally biased region" description="Basic residues" evidence="1">
    <location>
        <begin position="1"/>
        <end position="16"/>
    </location>
</feature>
<name>A0A9Q0DHL3_9TELE</name>
<dbReference type="AlphaFoldDB" id="A0A9Q0DHL3"/>
<feature type="region of interest" description="Disordered" evidence="1">
    <location>
        <begin position="1"/>
        <end position="66"/>
    </location>
</feature>
<protein>
    <submittedName>
        <fullName evidence="2">Uncharacterized protein</fullName>
    </submittedName>
</protein>
<evidence type="ECO:0000256" key="1">
    <source>
        <dbReference type="SAM" id="MobiDB-lite"/>
    </source>
</evidence>
<dbReference type="EMBL" id="JANIIK010000117">
    <property type="protein sequence ID" value="KAJ3586757.1"/>
    <property type="molecule type" value="Genomic_DNA"/>
</dbReference>
<feature type="compositionally biased region" description="Pro residues" evidence="1">
    <location>
        <begin position="19"/>
        <end position="36"/>
    </location>
</feature>
<evidence type="ECO:0000313" key="2">
    <source>
        <dbReference type="EMBL" id="KAJ3586757.1"/>
    </source>
</evidence>
<gene>
    <name evidence="2" type="ORF">NHX12_013150</name>
</gene>
<dbReference type="Proteomes" id="UP001148018">
    <property type="component" value="Unassembled WGS sequence"/>
</dbReference>
<accession>A0A9Q0DHL3</accession>
<evidence type="ECO:0000313" key="3">
    <source>
        <dbReference type="Proteomes" id="UP001148018"/>
    </source>
</evidence>
<keyword evidence="3" id="KW-1185">Reference proteome</keyword>
<sequence length="66" mass="7312">MPRTRSLKFFKSRSKSKPATPPPPPPAPPGQQPPPTKVASSSGFKFGFGNRFMKPKGPRSYPEPWM</sequence>
<proteinExistence type="predicted"/>